<evidence type="ECO:0000256" key="2">
    <source>
        <dbReference type="SAM" id="MobiDB-lite"/>
    </source>
</evidence>
<dbReference type="AlphaFoldDB" id="A0A843WB77"/>
<evidence type="ECO:0000313" key="3">
    <source>
        <dbReference type="EMBL" id="MQM08473.1"/>
    </source>
</evidence>
<evidence type="ECO:0000313" key="4">
    <source>
        <dbReference type="Proteomes" id="UP000652761"/>
    </source>
</evidence>
<dbReference type="InterPro" id="IPR004252">
    <property type="entry name" value="Probable_transposase_24"/>
</dbReference>
<keyword evidence="1" id="KW-0175">Coiled coil</keyword>
<proteinExistence type="predicted"/>
<feature type="region of interest" description="Disordered" evidence="2">
    <location>
        <begin position="61"/>
        <end position="101"/>
    </location>
</feature>
<reference evidence="3" key="1">
    <citation type="submission" date="2017-07" db="EMBL/GenBank/DDBJ databases">
        <title>Taro Niue Genome Assembly and Annotation.</title>
        <authorList>
            <person name="Atibalentja N."/>
            <person name="Keating K."/>
            <person name="Fields C.J."/>
        </authorList>
    </citation>
    <scope>NUCLEOTIDE SEQUENCE</scope>
    <source>
        <strain evidence="3">Niue_2</strain>
        <tissue evidence="3">Leaf</tissue>
    </source>
</reference>
<gene>
    <name evidence="3" type="ORF">Taro_041331</name>
</gene>
<feature type="compositionally biased region" description="Basic and acidic residues" evidence="2">
    <location>
        <begin position="518"/>
        <end position="530"/>
    </location>
</feature>
<dbReference type="Pfam" id="PF03004">
    <property type="entry name" value="Transposase_24"/>
    <property type="match status" value="1"/>
</dbReference>
<feature type="coiled-coil region" evidence="1">
    <location>
        <begin position="375"/>
        <end position="451"/>
    </location>
</feature>
<dbReference type="Proteomes" id="UP000652761">
    <property type="component" value="Unassembled WGS sequence"/>
</dbReference>
<dbReference type="EMBL" id="NMUH01004130">
    <property type="protein sequence ID" value="MQM08473.1"/>
    <property type="molecule type" value="Genomic_DNA"/>
</dbReference>
<comment type="caution">
    <text evidence="3">The sequence shown here is derived from an EMBL/GenBank/DDBJ whole genome shotgun (WGS) entry which is preliminary data.</text>
</comment>
<keyword evidence="4" id="KW-1185">Reference proteome</keyword>
<organism evidence="3 4">
    <name type="scientific">Colocasia esculenta</name>
    <name type="common">Wild taro</name>
    <name type="synonym">Arum esculentum</name>
    <dbReference type="NCBI Taxonomy" id="4460"/>
    <lineage>
        <taxon>Eukaryota</taxon>
        <taxon>Viridiplantae</taxon>
        <taxon>Streptophyta</taxon>
        <taxon>Embryophyta</taxon>
        <taxon>Tracheophyta</taxon>
        <taxon>Spermatophyta</taxon>
        <taxon>Magnoliopsida</taxon>
        <taxon>Liliopsida</taxon>
        <taxon>Araceae</taxon>
        <taxon>Aroideae</taxon>
        <taxon>Colocasieae</taxon>
        <taxon>Colocasia</taxon>
    </lineage>
</organism>
<evidence type="ECO:0000256" key="1">
    <source>
        <dbReference type="SAM" id="Coils"/>
    </source>
</evidence>
<accession>A0A843WB77</accession>
<protein>
    <submittedName>
        <fullName evidence="3">Uncharacterized protein</fullName>
    </submittedName>
</protein>
<dbReference type="OrthoDB" id="651362at2759"/>
<feature type="region of interest" description="Disordered" evidence="2">
    <location>
        <begin position="480"/>
        <end position="530"/>
    </location>
</feature>
<feature type="region of interest" description="Disordered" evidence="2">
    <location>
        <begin position="745"/>
        <end position="766"/>
    </location>
</feature>
<feature type="compositionally biased region" description="Polar residues" evidence="2">
    <location>
        <begin position="496"/>
        <end position="510"/>
    </location>
</feature>
<name>A0A843WB77_COLES</name>
<sequence>MPPTRRWCERRRAAPADGRIFKFGRRASSFGGKSPASRLLRTIHVSSHAAARLALMKIRRGGREPSPEGPENPVTISSGSSSGSHAFCSSDTNLGVREEHRETAKERIAALEGIEYDSSSSVAASLAVSAEQDVMTPVEYVLGSDPNISAFELQSAASVEPLPMMAMVPYKPPLEGAPSTLAEPVLEGKDPLIEASSDDHSHAPIPQAALALIDGGVVSSEVMTIPTVMAEMQYIPSTGDMATAAALPSSSHEIDASLWSDVDAQVHFEVPPVVSSGVVPSFNVIIKQQMSTLRLMASQNPDVSYEAMKHVADKLTEVLAFMGCPLAVWVERVIMLLKLVKRWHYVRHEMPDQLTALEMQQSEYEAVSEPLQASKEHHQSAIAKLDATLEDLEAKIARLQTELATAKAELDGVALAREQEEEALLLSEGQAASTKEKVEEIRAQKSCLKERASLLYLGILPLEDLFRDLDCREHLGSRELHERPTTSAPLPLTVGRLTTSASPSHMASGSTPPPSEPVHADDETSHHEGEGSYNETMWAVWINEANKIEPAQASQFITKTIQAHFPGPIHCFSDFPMDVQDLLFSMFLRNHQFTEHSDELRNTPPQFEELFDETHKKKWTNDYISEKAREVAESYSRGMDERYGDDSQRPELDPDIWVAASGAPKKGHVYGFGHSLGTTRVISSYSSSVSHATSPFTTPAALGRSSSAAPTMTPDMFRVIVNETVSQNISTIVSQTVSQMLAELGIPGNRAPPTQQPPDHSSRDVG</sequence>